<dbReference type="Pfam" id="PF00126">
    <property type="entry name" value="HTH_1"/>
    <property type="match status" value="1"/>
</dbReference>
<dbReference type="InterPro" id="IPR005119">
    <property type="entry name" value="LysR_subst-bd"/>
</dbReference>
<protein>
    <submittedName>
        <fullName evidence="6">Transcriptional regulator, LysR family</fullName>
    </submittedName>
</protein>
<dbReference type="STRING" id="582667.SAMN05192568_100145"/>
<dbReference type="AlphaFoldDB" id="A0A1I4F671"/>
<keyword evidence="7" id="KW-1185">Reference proteome</keyword>
<dbReference type="PANTHER" id="PTHR30537:SF3">
    <property type="entry name" value="TRANSCRIPTIONAL REGULATORY PROTEIN"/>
    <property type="match status" value="1"/>
</dbReference>
<dbReference type="GO" id="GO:0006351">
    <property type="term" value="P:DNA-templated transcription"/>
    <property type="evidence" value="ECO:0007669"/>
    <property type="project" value="TreeGrafter"/>
</dbReference>
<dbReference type="Pfam" id="PF03466">
    <property type="entry name" value="LysR_substrate"/>
    <property type="match status" value="1"/>
</dbReference>
<evidence type="ECO:0000259" key="5">
    <source>
        <dbReference type="PROSITE" id="PS50931"/>
    </source>
</evidence>
<dbReference type="GO" id="GO:0043565">
    <property type="term" value="F:sequence-specific DNA binding"/>
    <property type="evidence" value="ECO:0007669"/>
    <property type="project" value="TreeGrafter"/>
</dbReference>
<keyword evidence="2" id="KW-0805">Transcription regulation</keyword>
<dbReference type="Proteomes" id="UP000199048">
    <property type="component" value="Unassembled WGS sequence"/>
</dbReference>
<dbReference type="GO" id="GO:0003700">
    <property type="term" value="F:DNA-binding transcription factor activity"/>
    <property type="evidence" value="ECO:0007669"/>
    <property type="project" value="InterPro"/>
</dbReference>
<dbReference type="Gene3D" id="1.10.10.10">
    <property type="entry name" value="Winged helix-like DNA-binding domain superfamily/Winged helix DNA-binding domain"/>
    <property type="match status" value="1"/>
</dbReference>
<evidence type="ECO:0000256" key="2">
    <source>
        <dbReference type="ARBA" id="ARBA00023015"/>
    </source>
</evidence>
<feature type="domain" description="HTH lysR-type" evidence="5">
    <location>
        <begin position="13"/>
        <end position="70"/>
    </location>
</feature>
<sequence length="300" mass="32504">MGLQSCKKASALLDWDEFRFVKTVAEWGGLTAAAAQLGINHSTAFRRLESIEAQLEMRLFERLRTGYVPTPAGLAMIEAAARIETDVTGFARTVAGQGQTLAGELRVTAPVNVATGLLMPILATFCARYPQIRLDLILAEQALNLSRRDADVVIRASRKPSETLVGRRLTGLAWAVYGRADRIYGDLATEDWVVPGSAVAAGLFAPFIEAQAPAERIKLRINTVTGLTAAVAAGIGIGPLPCFEGDADPTLRRLSDPDPEIGADLWMLTHPDLRHAGRVRAFMNHLAEAILPLRPRFEGR</sequence>
<gene>
    <name evidence="6" type="ORF">SAMN05192568_100145</name>
</gene>
<accession>A0A1I4F671</accession>
<dbReference type="SUPFAM" id="SSF46785">
    <property type="entry name" value="Winged helix' DNA-binding domain"/>
    <property type="match status" value="1"/>
</dbReference>
<dbReference type="Gene3D" id="3.40.190.290">
    <property type="match status" value="1"/>
</dbReference>
<name>A0A1I4F671_9HYPH</name>
<keyword evidence="3" id="KW-0238">DNA-binding</keyword>
<evidence type="ECO:0000313" key="6">
    <source>
        <dbReference type="EMBL" id="SFL11891.1"/>
    </source>
</evidence>
<keyword evidence="4" id="KW-0804">Transcription</keyword>
<dbReference type="InterPro" id="IPR000847">
    <property type="entry name" value="LysR_HTH_N"/>
</dbReference>
<dbReference type="PROSITE" id="PS50931">
    <property type="entry name" value="HTH_LYSR"/>
    <property type="match status" value="1"/>
</dbReference>
<dbReference type="EMBL" id="FOTK01000001">
    <property type="protein sequence ID" value="SFL11891.1"/>
    <property type="molecule type" value="Genomic_DNA"/>
</dbReference>
<evidence type="ECO:0000313" key="7">
    <source>
        <dbReference type="Proteomes" id="UP000199048"/>
    </source>
</evidence>
<evidence type="ECO:0000256" key="4">
    <source>
        <dbReference type="ARBA" id="ARBA00023163"/>
    </source>
</evidence>
<organism evidence="6 7">
    <name type="scientific">Methylobacterium pseudosasicola</name>
    <dbReference type="NCBI Taxonomy" id="582667"/>
    <lineage>
        <taxon>Bacteria</taxon>
        <taxon>Pseudomonadati</taxon>
        <taxon>Pseudomonadota</taxon>
        <taxon>Alphaproteobacteria</taxon>
        <taxon>Hyphomicrobiales</taxon>
        <taxon>Methylobacteriaceae</taxon>
        <taxon>Methylobacterium</taxon>
    </lineage>
</organism>
<dbReference type="InterPro" id="IPR036388">
    <property type="entry name" value="WH-like_DNA-bd_sf"/>
</dbReference>
<reference evidence="7" key="1">
    <citation type="submission" date="2016-10" db="EMBL/GenBank/DDBJ databases">
        <authorList>
            <person name="Varghese N."/>
            <person name="Submissions S."/>
        </authorList>
    </citation>
    <scope>NUCLEOTIDE SEQUENCE [LARGE SCALE GENOMIC DNA]</scope>
    <source>
        <strain evidence="7">BL36</strain>
    </source>
</reference>
<dbReference type="PANTHER" id="PTHR30537">
    <property type="entry name" value="HTH-TYPE TRANSCRIPTIONAL REGULATOR"/>
    <property type="match status" value="1"/>
</dbReference>
<proteinExistence type="inferred from homology"/>
<evidence type="ECO:0000256" key="3">
    <source>
        <dbReference type="ARBA" id="ARBA00023125"/>
    </source>
</evidence>
<evidence type="ECO:0000256" key="1">
    <source>
        <dbReference type="ARBA" id="ARBA00009437"/>
    </source>
</evidence>
<dbReference type="InterPro" id="IPR036390">
    <property type="entry name" value="WH_DNA-bd_sf"/>
</dbReference>
<dbReference type="SUPFAM" id="SSF53850">
    <property type="entry name" value="Periplasmic binding protein-like II"/>
    <property type="match status" value="1"/>
</dbReference>
<dbReference type="InterPro" id="IPR058163">
    <property type="entry name" value="LysR-type_TF_proteobact-type"/>
</dbReference>
<comment type="similarity">
    <text evidence="1">Belongs to the LysR transcriptional regulatory family.</text>
</comment>